<dbReference type="WBParaSite" id="PgB05_g043_t02">
    <property type="protein sequence ID" value="PgB05_g043_t02"/>
    <property type="gene ID" value="PgB05_g043"/>
</dbReference>
<dbReference type="InterPro" id="IPR029153">
    <property type="entry name" value="CPG4"/>
</dbReference>
<reference evidence="3" key="1">
    <citation type="submission" date="2022-11" db="UniProtKB">
        <authorList>
            <consortium name="WormBaseParasite"/>
        </authorList>
    </citation>
    <scope>IDENTIFICATION</scope>
</reference>
<dbReference type="Pfam" id="PF15481">
    <property type="entry name" value="CPG4"/>
    <property type="match status" value="1"/>
</dbReference>
<evidence type="ECO:0000259" key="1">
    <source>
        <dbReference type="Pfam" id="PF15481"/>
    </source>
</evidence>
<dbReference type="InterPro" id="IPR053123">
    <property type="entry name" value="CPG4-like"/>
</dbReference>
<dbReference type="PANTHER" id="PTHR37442:SF1">
    <property type="entry name" value="CHONDROITIN PROTEOGLYCAN 4 DOMAIN-CONTAINING PROTEIN"/>
    <property type="match status" value="1"/>
</dbReference>
<feature type="domain" description="Chondroitin proteoglycan 4" evidence="1">
    <location>
        <begin position="75"/>
        <end position="166"/>
    </location>
</feature>
<name>A0A914ZIR7_PARUN</name>
<proteinExistence type="predicted"/>
<protein>
    <submittedName>
        <fullName evidence="3">Chondroitin proteoglycan 4 domain-containing protein</fullName>
    </submittedName>
</protein>
<evidence type="ECO:0000313" key="3">
    <source>
        <dbReference type="WBParaSite" id="PgB05_g043_t02"/>
    </source>
</evidence>
<dbReference type="AlphaFoldDB" id="A0A914ZIR7"/>
<dbReference type="Proteomes" id="UP000887569">
    <property type="component" value="Unplaced"/>
</dbReference>
<evidence type="ECO:0000313" key="2">
    <source>
        <dbReference type="Proteomes" id="UP000887569"/>
    </source>
</evidence>
<keyword evidence="2" id="KW-1185">Reference proteome</keyword>
<accession>A0A914ZIR7</accession>
<organism evidence="2 3">
    <name type="scientific">Parascaris univalens</name>
    <name type="common">Nematode worm</name>
    <dbReference type="NCBI Taxonomy" id="6257"/>
    <lineage>
        <taxon>Eukaryota</taxon>
        <taxon>Metazoa</taxon>
        <taxon>Ecdysozoa</taxon>
        <taxon>Nematoda</taxon>
        <taxon>Chromadorea</taxon>
        <taxon>Rhabditida</taxon>
        <taxon>Spirurina</taxon>
        <taxon>Ascaridomorpha</taxon>
        <taxon>Ascaridoidea</taxon>
        <taxon>Ascarididae</taxon>
        <taxon>Parascaris</taxon>
    </lineage>
</organism>
<sequence length="292" mass="31363">MLLISSSKTLLPIAFSMLLGLFECSMAKPTLVILSLLVLFAHASLQPPDSDINGERAKAGRADYLMFLVAAGAPKCLFPCVKDLVGAGVDAFDARNTITKTEIVCKEYQKATACVKESGCKNTEVYDIATKGIHATCVEKLPLMPMVAPCLKKHADKALLGCDKSCGFSDAVSALTTREEVRELAGKGGDIYVLMKYGGPVCNSITCFLSCAHKRLERKCPSTGTAFVDSAVRPFEAIARRLQTAPKSTIASVDKHLPAECKSLIDIHYLGRLKFFGALPDRKGEKKPSGGL</sequence>
<dbReference type="PANTHER" id="PTHR37442">
    <property type="entry name" value="F18A1.7 PROTEIN-RELATED"/>
    <property type="match status" value="1"/>
</dbReference>